<sequence>MSSTNDEWLTEVIDGGLSRREWILIGCLGGAVFICLIVILVLLIIMARRRPRNNRRVRRDSSIAGSSDYGPHEKHLQTISAPTYGHEDFIIDTKENRLRRIPYKKGYDRDTHEFDENIHAWDHKGMYPDKHRKDRHQGDRHRDDRHHGDRHYEDNKHHGERNHRDREYHSNGHVNHVSNDYGLAHYPPQPSGGRYVERRYDDYVPRVHTQYY</sequence>
<keyword evidence="2" id="KW-1133">Transmembrane helix</keyword>
<feature type="region of interest" description="Disordered" evidence="1">
    <location>
        <begin position="125"/>
        <end position="177"/>
    </location>
</feature>
<reference evidence="3" key="1">
    <citation type="submission" date="2022-03" db="EMBL/GenBank/DDBJ databases">
        <authorList>
            <person name="Martin C."/>
        </authorList>
    </citation>
    <scope>NUCLEOTIDE SEQUENCE</scope>
</reference>
<feature type="compositionally biased region" description="Basic and acidic residues" evidence="1">
    <location>
        <begin position="125"/>
        <end position="170"/>
    </location>
</feature>
<dbReference type="AlphaFoldDB" id="A0A8S4P4L6"/>
<keyword evidence="4" id="KW-1185">Reference proteome</keyword>
<feature type="transmembrane region" description="Helical" evidence="2">
    <location>
        <begin position="22"/>
        <end position="46"/>
    </location>
</feature>
<protein>
    <submittedName>
        <fullName evidence="3">Uncharacterized protein</fullName>
    </submittedName>
</protein>
<organism evidence="3 4">
    <name type="scientific">Owenia fusiformis</name>
    <name type="common">Polychaete worm</name>
    <dbReference type="NCBI Taxonomy" id="6347"/>
    <lineage>
        <taxon>Eukaryota</taxon>
        <taxon>Metazoa</taxon>
        <taxon>Spiralia</taxon>
        <taxon>Lophotrochozoa</taxon>
        <taxon>Annelida</taxon>
        <taxon>Polychaeta</taxon>
        <taxon>Sedentaria</taxon>
        <taxon>Canalipalpata</taxon>
        <taxon>Sabellida</taxon>
        <taxon>Oweniida</taxon>
        <taxon>Oweniidae</taxon>
        <taxon>Owenia</taxon>
    </lineage>
</organism>
<feature type="region of interest" description="Disordered" evidence="1">
    <location>
        <begin position="55"/>
        <end position="78"/>
    </location>
</feature>
<gene>
    <name evidence="3" type="ORF">OFUS_LOCUS13867</name>
</gene>
<keyword evidence="2" id="KW-0812">Transmembrane</keyword>
<dbReference type="EMBL" id="CAIIXF020000007">
    <property type="protein sequence ID" value="CAH1788313.1"/>
    <property type="molecule type" value="Genomic_DNA"/>
</dbReference>
<evidence type="ECO:0000256" key="1">
    <source>
        <dbReference type="SAM" id="MobiDB-lite"/>
    </source>
</evidence>
<proteinExistence type="predicted"/>
<comment type="caution">
    <text evidence="3">The sequence shown here is derived from an EMBL/GenBank/DDBJ whole genome shotgun (WGS) entry which is preliminary data.</text>
</comment>
<evidence type="ECO:0000256" key="2">
    <source>
        <dbReference type="SAM" id="Phobius"/>
    </source>
</evidence>
<name>A0A8S4P4L6_OWEFU</name>
<accession>A0A8S4P4L6</accession>
<dbReference type="Proteomes" id="UP000749559">
    <property type="component" value="Unassembled WGS sequence"/>
</dbReference>
<evidence type="ECO:0000313" key="4">
    <source>
        <dbReference type="Proteomes" id="UP000749559"/>
    </source>
</evidence>
<keyword evidence="2" id="KW-0472">Membrane</keyword>
<evidence type="ECO:0000313" key="3">
    <source>
        <dbReference type="EMBL" id="CAH1788313.1"/>
    </source>
</evidence>